<evidence type="ECO:0000259" key="12">
    <source>
        <dbReference type="PROSITE" id="PS50893"/>
    </source>
</evidence>
<evidence type="ECO:0000256" key="1">
    <source>
        <dbReference type="ARBA" id="ARBA00004141"/>
    </source>
</evidence>
<gene>
    <name evidence="13" type="ORF">scyTo_0005092</name>
</gene>
<feature type="transmembrane region" description="Helical" evidence="11">
    <location>
        <begin position="3479"/>
        <end position="3499"/>
    </location>
</feature>
<keyword evidence="3" id="KW-0813">Transport</keyword>
<dbReference type="GO" id="GO:0005319">
    <property type="term" value="F:lipid transporter activity"/>
    <property type="evidence" value="ECO:0007669"/>
    <property type="project" value="TreeGrafter"/>
</dbReference>
<dbReference type="FunFam" id="3.40.50.300:FF:000335">
    <property type="entry name" value="ATP binding cassette subfamily A member 5"/>
    <property type="match status" value="1"/>
</dbReference>
<dbReference type="Pfam" id="PF00005">
    <property type="entry name" value="ABC_tran"/>
    <property type="match status" value="2"/>
</dbReference>
<proteinExistence type="inferred from homology"/>
<dbReference type="OrthoDB" id="10255969at2759"/>
<keyword evidence="5" id="KW-0677">Repeat</keyword>
<accession>A0A401P2A5</accession>
<evidence type="ECO:0000256" key="8">
    <source>
        <dbReference type="ARBA" id="ARBA00022989"/>
    </source>
</evidence>
<dbReference type="GO" id="GO:0016020">
    <property type="term" value="C:membrane"/>
    <property type="evidence" value="ECO:0007669"/>
    <property type="project" value="UniProtKB-SubCell"/>
</dbReference>
<dbReference type="InterPro" id="IPR003439">
    <property type="entry name" value="ABC_transporter-like_ATP-bd"/>
</dbReference>
<evidence type="ECO:0000256" key="9">
    <source>
        <dbReference type="ARBA" id="ARBA00023136"/>
    </source>
</evidence>
<keyword evidence="7" id="KW-0067">ATP-binding</keyword>
<feature type="transmembrane region" description="Helical" evidence="11">
    <location>
        <begin position="3370"/>
        <end position="3393"/>
    </location>
</feature>
<dbReference type="STRING" id="75743.A0A401P2A5"/>
<keyword evidence="14" id="KW-1185">Reference proteome</keyword>
<evidence type="ECO:0000256" key="7">
    <source>
        <dbReference type="ARBA" id="ARBA00022840"/>
    </source>
</evidence>
<feature type="transmembrane region" description="Helical" evidence="11">
    <location>
        <begin position="4352"/>
        <end position="4372"/>
    </location>
</feature>
<evidence type="ECO:0000256" key="10">
    <source>
        <dbReference type="SAM" id="Coils"/>
    </source>
</evidence>
<evidence type="ECO:0000256" key="5">
    <source>
        <dbReference type="ARBA" id="ARBA00022737"/>
    </source>
</evidence>
<dbReference type="Proteomes" id="UP000288216">
    <property type="component" value="Unassembled WGS sequence"/>
</dbReference>
<comment type="caution">
    <text evidence="13">The sequence shown here is derived from an EMBL/GenBank/DDBJ whole genome shotgun (WGS) entry which is preliminary data.</text>
</comment>
<reference evidence="13 14" key="1">
    <citation type="journal article" date="2018" name="Nat. Ecol. Evol.">
        <title>Shark genomes provide insights into elasmobranch evolution and the origin of vertebrates.</title>
        <authorList>
            <person name="Hara Y"/>
            <person name="Yamaguchi K"/>
            <person name="Onimaru K"/>
            <person name="Kadota M"/>
            <person name="Koyanagi M"/>
            <person name="Keeley SD"/>
            <person name="Tatsumi K"/>
            <person name="Tanaka K"/>
            <person name="Motone F"/>
            <person name="Kageyama Y"/>
            <person name="Nozu R"/>
            <person name="Adachi N"/>
            <person name="Nishimura O"/>
            <person name="Nakagawa R"/>
            <person name="Tanegashima C"/>
            <person name="Kiyatake I"/>
            <person name="Matsumoto R"/>
            <person name="Murakumo K"/>
            <person name="Nishida K"/>
            <person name="Terakita A"/>
            <person name="Kuratani S"/>
            <person name="Sato K"/>
            <person name="Hyodo S Kuraku.S."/>
        </authorList>
    </citation>
    <scope>NUCLEOTIDE SEQUENCE [LARGE SCALE GENOMIC DNA]</scope>
</reference>
<evidence type="ECO:0000256" key="2">
    <source>
        <dbReference type="ARBA" id="ARBA00008869"/>
    </source>
</evidence>
<dbReference type="PANTHER" id="PTHR19229:SF113">
    <property type="entry name" value="ATP-BINDING CASSETTE SUB-FAMILY A MEMBER 13"/>
    <property type="match status" value="1"/>
</dbReference>
<dbReference type="InterPro" id="IPR056264">
    <property type="entry name" value="R2_ABCA1-4-like"/>
</dbReference>
<organism evidence="13 14">
    <name type="scientific">Scyliorhinus torazame</name>
    <name type="common">Cloudy catshark</name>
    <name type="synonym">Catulus torazame</name>
    <dbReference type="NCBI Taxonomy" id="75743"/>
    <lineage>
        <taxon>Eukaryota</taxon>
        <taxon>Metazoa</taxon>
        <taxon>Chordata</taxon>
        <taxon>Craniata</taxon>
        <taxon>Vertebrata</taxon>
        <taxon>Chondrichthyes</taxon>
        <taxon>Elasmobranchii</taxon>
        <taxon>Galeomorphii</taxon>
        <taxon>Galeoidea</taxon>
        <taxon>Carcharhiniformes</taxon>
        <taxon>Scyliorhinidae</taxon>
        <taxon>Scyliorhinus</taxon>
    </lineage>
</organism>
<dbReference type="Pfam" id="PF23321">
    <property type="entry name" value="R1_ABCA1"/>
    <property type="match status" value="1"/>
</dbReference>
<evidence type="ECO:0000313" key="13">
    <source>
        <dbReference type="EMBL" id="GCB67236.1"/>
    </source>
</evidence>
<dbReference type="EMBL" id="BFAA01001558">
    <property type="protein sequence ID" value="GCB67236.1"/>
    <property type="molecule type" value="Genomic_DNA"/>
</dbReference>
<feature type="transmembrane region" description="Helical" evidence="11">
    <location>
        <begin position="24"/>
        <end position="45"/>
    </location>
</feature>
<evidence type="ECO:0000256" key="4">
    <source>
        <dbReference type="ARBA" id="ARBA00022692"/>
    </source>
</evidence>
<dbReference type="PROSITE" id="PS50893">
    <property type="entry name" value="ABC_TRANSPORTER_2"/>
    <property type="match status" value="2"/>
</dbReference>
<protein>
    <recommendedName>
        <fullName evidence="12">ABC transporter domain-containing protein</fullName>
    </recommendedName>
</protein>
<dbReference type="GO" id="GO:0016887">
    <property type="term" value="F:ATP hydrolysis activity"/>
    <property type="evidence" value="ECO:0007669"/>
    <property type="project" value="InterPro"/>
</dbReference>
<feature type="transmembrane region" description="Helical" evidence="11">
    <location>
        <begin position="4469"/>
        <end position="4491"/>
    </location>
</feature>
<keyword evidence="6" id="KW-0547">Nucleotide-binding</keyword>
<dbReference type="GO" id="GO:0140359">
    <property type="term" value="F:ABC-type transporter activity"/>
    <property type="evidence" value="ECO:0007669"/>
    <property type="project" value="InterPro"/>
</dbReference>
<keyword evidence="10" id="KW-0175">Coiled coil</keyword>
<feature type="transmembrane region" description="Helical" evidence="11">
    <location>
        <begin position="4273"/>
        <end position="4294"/>
    </location>
</feature>
<feature type="domain" description="ABC transporter" evidence="12">
    <location>
        <begin position="3653"/>
        <end position="3886"/>
    </location>
</feature>
<dbReference type="OMA" id="NEVEAGC"/>
<dbReference type="PANTHER" id="PTHR19229">
    <property type="entry name" value="ATP-BINDING CASSETTE TRANSPORTER SUBFAMILY A ABCA"/>
    <property type="match status" value="1"/>
</dbReference>
<dbReference type="GO" id="GO:0005524">
    <property type="term" value="F:ATP binding"/>
    <property type="evidence" value="ECO:0007669"/>
    <property type="project" value="UniProtKB-KW"/>
</dbReference>
<dbReference type="Gene3D" id="3.40.50.300">
    <property type="entry name" value="P-loop containing nucleotide triphosphate hydrolases"/>
    <property type="match status" value="2"/>
</dbReference>
<feature type="transmembrane region" description="Helical" evidence="11">
    <location>
        <begin position="3550"/>
        <end position="3574"/>
    </location>
</feature>
<evidence type="ECO:0000313" key="14">
    <source>
        <dbReference type="Proteomes" id="UP000288216"/>
    </source>
</evidence>
<feature type="transmembrane region" description="Helical" evidence="11">
    <location>
        <begin position="4423"/>
        <end position="4441"/>
    </location>
</feature>
<evidence type="ECO:0000256" key="11">
    <source>
        <dbReference type="SAM" id="Phobius"/>
    </source>
</evidence>
<feature type="transmembrane region" description="Helical" evidence="11">
    <location>
        <begin position="3414"/>
        <end position="3436"/>
    </location>
</feature>
<feature type="domain" description="ABC transporter" evidence="12">
    <location>
        <begin position="4534"/>
        <end position="4772"/>
    </location>
</feature>
<comment type="similarity">
    <text evidence="2">Belongs to the ABC transporter superfamily. ABCA family.</text>
</comment>
<keyword evidence="8 11" id="KW-1133">Transmembrane helix</keyword>
<feature type="transmembrane region" description="Helical" evidence="11">
    <location>
        <begin position="4384"/>
        <end position="4403"/>
    </location>
</feature>
<dbReference type="SUPFAM" id="SSF52540">
    <property type="entry name" value="P-loop containing nucleoside triphosphate hydrolases"/>
    <property type="match status" value="2"/>
</dbReference>
<dbReference type="FunFam" id="3.40.50.300:FF:000298">
    <property type="entry name" value="ATP-binding cassette sub-family A member 12"/>
    <property type="match status" value="1"/>
</dbReference>
<feature type="transmembrane region" description="Helical" evidence="11">
    <location>
        <begin position="3448"/>
        <end position="3472"/>
    </location>
</feature>
<dbReference type="SMART" id="SM00382">
    <property type="entry name" value="AAA"/>
    <property type="match status" value="2"/>
</dbReference>
<dbReference type="InterPro" id="IPR027417">
    <property type="entry name" value="P-loop_NTPase"/>
</dbReference>
<feature type="coiled-coil region" evidence="10">
    <location>
        <begin position="3233"/>
        <end position="3260"/>
    </location>
</feature>
<feature type="transmembrane region" description="Helical" evidence="11">
    <location>
        <begin position="4324"/>
        <end position="4345"/>
    </location>
</feature>
<dbReference type="InterPro" id="IPR003593">
    <property type="entry name" value="AAA+_ATPase"/>
</dbReference>
<comment type="subcellular location">
    <subcellularLocation>
        <location evidence="1">Membrane</location>
        <topology evidence="1">Multi-pass membrane protein</topology>
    </subcellularLocation>
</comment>
<evidence type="ECO:0000256" key="6">
    <source>
        <dbReference type="ARBA" id="ARBA00022741"/>
    </source>
</evidence>
<dbReference type="InterPro" id="IPR013525">
    <property type="entry name" value="ABC2_TM"/>
</dbReference>
<name>A0A401P2A5_SCYTO</name>
<evidence type="ECO:0000256" key="3">
    <source>
        <dbReference type="ARBA" id="ARBA00022448"/>
    </source>
</evidence>
<sequence>MAKFIRQLCVLFWKNCLYRLRQPVLTLSEIIWPCLLFLILVGVRVQHLPRQRANCFLEPRTLPSGGLIPFVQSLFCDVGSQCQSGEFTGAENTPKSRSSLSFTDESGLNILTLIEELGEDINDTLQKASTLQNNVNELFGESGASGQLGAGMMGLIQMEQVISIMERIQNETYTWDILFNLPNLLKTLMNEDFLSNGTSMMADTVMDLKSLMESLKDLFNSTNLSSVLDTSFNLTISILNIMRDIHIRGMERSLILGDVLWNRERSEKMLNNSFHNPVIVQQVLNTPVPLNKFSILLKEQEFMNYLKPRINQFEDKPYVTYYALKYLFYNIDKMSVLREAFNLWLSSGLPDYLLTTFDQMSAVAMRLSTNNQDFVTNSLAQQILQLTSNLLQLCVLPKSNAPSEEFEKYQKRIQENLETFKIWPRIKYMLMIQKSQTDVMIQQMKLERAGREFLKDVFANLDVNNVNQMMLDIDILMTELKTIFTQNVPINCKEMVMKIKDVLSLPEQPFSNDILTVMTCGPHLSSDPWNVTEHFPSLKGYFESLHIFNSVVAEKHDFHVTFSDVYKGWQEVGITMMNNNDFYKTFFMNFTKNSELWKGFQFSTFQEHLLWNLAFDTFDMLGSALASRDFWPGIEKHIRGICWLIENSNQPLKDSFSGSNCTTGKINWRNLFNETLIFKQNHAGNSDTFWKRFLSAMLELLNRNHIVKLSEDDVQIISQSFGNFSEANFFETVQGIQVISKVILENIPLWMNKYSSATNEISSIIHALLELTQTGSISSFIYKLKVFMNQWSNSPQFKEIMNVLLSVLQKELPKLIITNPFQSTIDRFNGMWSSLQQLLNHNSAETQRKSLHFFWNFMSAIWIGSTNGNVDYFDVSKMFLHYLNNIGLLSEEQLSSVVNATNGLRNASKFDHSRLQAMELQLFKLLESIAKENNTEHLKASYRIIHAVSQLSNMTELSSLVAVVNNISEAISTYFQRFSSEDIGKALESISDIVVVFHNMTKGDFAENLLDLFLYVQSKFKPYTEIAGSELQQLNETIAILTDAFLNNKNNISCLMLQALQSSSVPISDTWLRKYCSLHNTGRKIRSVEDASNSQSSQNLYRSLVEQMINSLMDTDHKITLSSLSCTADLFLSWTQIIKEVAVQLNLDVQVVNFLQISLKELSQELNRTSVCTKQLMMNNSTAALKIFLQNITSTNGFNLQSLYQLRIDHFINFYHAVGTFNIPVDNKTLQQLVVVVENVLGLLQDVNFDHMNISKFIDALRPMWSLHDPQQEKLYSILHTVANSNSINLESIKVVFREILLFYNNSFNIYNLDHSIQSLKEVLNLIIANENSGDQFPYKTLVVLIKQLIHSENPNTGEKDWGNLLQWLYILTHTDLSDTSLSSLSDISTIPIFGMNISEMDKVIRKTEEAILKVQNLTEEFHGLNASDTFYYKVISALEMIFPDSCSYKIKSIQILRMSIKLAYNIYNDENMSNDLIEQLMKQVRSMANGSATAEELFGHLNKLISGNLNLSQWYSIDSVKLLTEQIQTLTDILTSDQNIQQFSLLLHQLILQMNQSAFINLRPEKISNMLFGTLDIILHFNKGTVYNLSMTETISMLFSKAVIVGSEQDMNTQNIKLKQLFQETVQFTERLDEMRKTKCEPNLIMIQASESFYLLIEYINNITLNNISIVEKQLNTFTNGLERFPLSDIECAVDAVHFTRAFLMTMQQIGGNARTSDTEQFLQFVPSASRVLHSVSEIMKVRNDTTVAIDVFILLRNESSYLAGILNSYNYLVVQEVLRMTDNLTGCFILETNPTSRGYFQQLLFCLDSFSKILELIEVPQEITEELKGFGKIIQFFSPFVNKSHTQDLEIYSVLNITRFTLQHLNSINAIHSQLRLLKMDLQNMLNTTVHSGSSNGQAVSSLNELIAFVGNVTLTYISRHDNGTLNNPLRLDVIIQTVQVVREYVAFMSKVSLPSVSVIDGAEMFIQSLVYSLTRINYTGPNVLSVPWTSLFNDKLVHRMLSLLLGNFAQQISNNQVPINLTENIIYTMYKLTTTLMATGEMHTIISYLEQLNSDLTRFFKKVVATGKSDAILNFLTKATKMLKLLPDLQNKTEILNAIKTTLLEIGNEHFPQALVVIPDGVALIQDLTTMNVSEALYAVYMFGLAHSEKGLEFSQGNQTELNEKIIRLMQVVSNMTDSSQISQCLPVAICKLLSEETADDEGLFLKACNFKLNQSLSTAFALAVDIKHLLDGVLQGTAKVECSGSTVFRTIIQETGCVFRQYEVWNAFLLRISQIYGLKCPVLINMQEIWNKFSYVIVSTSEDSLNCPIAQLRQGSDILLDLIGNMTLANASTEPIIKFLSDVSDMYIMMSGNNAETIHSTLKVLTSYLKNATKNVLTSSDSKTHISTLVSAVQSLLSISNDKNEPLYSVLNDLLDVLNGNAIDVLETLSTDMDKIFNGTVRNLDMKDLLPAVKQVISFLRNITAGGSIELNVWQLNKTLNDVEKVLDLMQLISKFTDKSYDKILNIISYLLKDLNFPEVTTPILESMITYAPLMSNISQLLMKQMNSAASVLEVYQKLFPYITATISKGYSNQSSSALQLLSDLVLEVYSHQNMSSEIQRALMNRIVHVLNKMLPENSQTAINTMHVFSNAFLEFLEIDVNGRVDATKIINAAVNLMKVFEEFLGEVQVSSPIQEATADVSKVVELLSKMVEESNRTVNYTRMAEMCQFHWLNETVGHGYSIVLYELKMLNHFSEKMHFVNDAICAQKNCMQHFAGNVIHALTELCNYTTDLKQIFRETFTFPLQKDCVGYFNILAQIQVAMNRTMQGIDYAVNNENCNCELTSSMSEQLYERCEFAAATVYPNSTFVTVLESIGTFQGLPLENCVPNITMLKMQLRQINNLSSEAIDLLLKANLTFSKLIQGLITTVDRCNEASLAQILSLSGNRNISSVTTELCSLSPWQSYSLTVTIIQNIDFRCLTYKALLPMVAPPHVQQIMQNILEVFSGLSSFTQRFVQLLELIPELLGTIRNMNLPSIFEFNEAQGRSARISASSSFQTLSKAICKTNSSSLFGSGMMFSELPQIGELTEEDFIKYNIPTNATPYCLSFYEDILKAPNGPLLWTFLKPLLLGEILYAPSTVEIQKLMEKANTTFNVVGELKTYSEVWLKSSKLLQNKDNPMLSQLQAVLQNNFIRSFIQTQLDINVDGLLENLQQYEMTINKTLNDPVVQQINTLAQMMVNISSCTLLNRFKHLESKEELEKRVKELMEKNTFLASVFFDFDTNNTVKKKRSLSSPLPSKMSYTIRTDILHSMPTDQLENPKWKSEPQTLPSASFHYNRIFIPLQEMIERAFIELQVGQDVPNPAVQVQAMPFPCHISDQFLNNTGFFFPLLMMLAWLISVASMVRKIVFEKELRLEEYTKMLGVKPIVHFLVWFLDTFVVLILSSAFITIILKASQILPSSNGFIIFLYLLDFGFSVIAMSYLIATFFSHANTAALSACLLYIITFFPYMVLVAVQNQLSFSSQILICLLCPTAFSQGAYVITLFEGDGTGIQWNNMYEAQENGANISFAWICWMMIIDSVIYLVLGWYLHNVFPGKYGTRKPWYFPFTVLYWRNLCDCAKQLDRKIGERYWAQNLNYYSQRMTAKGEPFNSMNSSGKDVTSPNLNVGVALRSLTKEFKQGKEVAVKDLNLDFYKGEITALLGPNGAGKTTTMSMLTGLHQPSSGAVYVNGRNMNQEMTVIREELGVCLQHDVLFECLTVHEHLLLYGIIKAPQWTYKQLLQEVKMALENVGIGQYQHKLVGALSGGTKRKLSLAIAFIGGSSTVILDEPTSGVDPCSRRNIWDIILKNRADRTIIFTTHHLDEADILSDQIAILEKGYLKCYGSPAYLKEQYGQGYSLSIAKKPSIVESDESCDVGLVTSLVKHHIPLAFLKQDAFGVLTYNVPTMEDKTAYERLLQDLDKDMEKLHISSYSISDTTLEEVFLKLLENEESPAPSAGQDTESLKSESIESTHSDSAVLAGPQRVTGWRLIVKQMTALLIKRFHHTKRDWKGAIAQLLLPVLFVILAMALFSVKPLAADYPSLKLSLDMYKDSDVTFFSSGEKDLLNLTSVLLKSLNINQPCVGQVSNHTSCSWVGTSEPQNFVGQCNCDTGYQQCPAHNTTTSYYRNNEGHILYNLTGYNLEDYLISTENLFGLKRLGGWSLGNELPDDLKGNNFTQVGIDFLLKVWYNQLYYHSEPASLNQLNNFILWANLPPGVDWTQYGITLYSHPYRGSLPDGEKIMENLRQCGVAFCILLGFSVLTASIGGYIVQDRVTGQKRLQHISGLGCRVYWITNFLYDMVYYLIPVVLCICVFAAFQFSAFTYNQNLGATALLLILFGFATIPWMYLLSRFFSSADAAFITYVAINLVLGLCTILAAYLPRFLALLSNQSQLLKVYSVLRWVFIIFPQFCLAFGLIELSYNQLKFDLTQGFGVDSYVSPFEMEFLGWVFVAITLEGCLFMSVRLLFQGKLLHKLGYKNSLHDTANDDEDEDVREERIRVLNGGDNTDILQIHNLKKCYQKLNKKVNAVKGVTVGVPTGECFGLLGVNGAGKTTTFKMLTGDIGPSSGCAIIKTAAGSIQDILNTDVDGSLIGYCPQYDALDGLLTGQEHIYYYSRIRGMPEEMIKKHTHDLVHRLSLTSHADKLVKTYSGGTKRKLSTILALIGRPQVLLLDEPSSGMDPESKRYLWKAIMNEVEAGCAAVLTSHSMEECEALCTRLAIMVNGKLKCIGSPKHIKNRFGEVYSVKVGLSRKSAGSAQLTNLLETHFPGTILKEQHQYSLEYEVPQNKGDLARMFQFLENNKEELNIKHYSISQATLDQVFINFARQLDQTAVENDRTHPSV</sequence>
<feature type="transmembrane region" description="Helical" evidence="11">
    <location>
        <begin position="3505"/>
        <end position="3529"/>
    </location>
</feature>
<dbReference type="Pfam" id="PF12698">
    <property type="entry name" value="ABC2_membrane_3"/>
    <property type="match status" value="2"/>
</dbReference>
<dbReference type="InterPro" id="IPR026082">
    <property type="entry name" value="ABCA"/>
</dbReference>
<keyword evidence="9 11" id="KW-0472">Membrane</keyword>
<feature type="transmembrane region" description="Helical" evidence="11">
    <location>
        <begin position="4037"/>
        <end position="4057"/>
    </location>
</feature>
<keyword evidence="4 11" id="KW-0812">Transmembrane</keyword>
<dbReference type="CDD" id="cd03263">
    <property type="entry name" value="ABC_subfamily_A"/>
    <property type="match status" value="2"/>
</dbReference>